<dbReference type="PANTHER" id="PTHR47234:SF3">
    <property type="entry name" value="SECRETIN_TONB SHORT N-TERMINAL DOMAIN-CONTAINING PROTEIN"/>
    <property type="match status" value="1"/>
</dbReference>
<evidence type="ECO:0000313" key="13">
    <source>
        <dbReference type="EMBL" id="TKT91627.1"/>
    </source>
</evidence>
<dbReference type="Pfam" id="PF00593">
    <property type="entry name" value="TonB_dep_Rec_b-barrel"/>
    <property type="match status" value="1"/>
</dbReference>
<keyword evidence="5 9" id="KW-0798">TonB box</keyword>
<dbReference type="InterPro" id="IPR012910">
    <property type="entry name" value="Plug_dom"/>
</dbReference>
<evidence type="ECO:0000256" key="10">
    <source>
        <dbReference type="SAM" id="Phobius"/>
    </source>
</evidence>
<keyword evidence="7 8" id="KW-0998">Cell outer membrane</keyword>
<keyword evidence="13" id="KW-0675">Receptor</keyword>
<reference evidence="13 14" key="1">
    <citation type="submission" date="2019-05" db="EMBL/GenBank/DDBJ databases">
        <title>Dyadobacter AR-3-8 sp. nov., isolated from arctic soil.</title>
        <authorList>
            <person name="Chaudhary D.K."/>
        </authorList>
    </citation>
    <scope>NUCLEOTIDE SEQUENCE [LARGE SCALE GENOMIC DNA]</scope>
    <source>
        <strain evidence="13 14">AR-3-8</strain>
    </source>
</reference>
<dbReference type="EMBL" id="SZVO01000006">
    <property type="protein sequence ID" value="TKT91627.1"/>
    <property type="molecule type" value="Genomic_DNA"/>
</dbReference>
<feature type="transmembrane region" description="Helical" evidence="10">
    <location>
        <begin position="20"/>
        <end position="41"/>
    </location>
</feature>
<accession>A0A4U6D5Z0</accession>
<keyword evidence="2 8" id="KW-0813">Transport</keyword>
<dbReference type="Gene3D" id="2.60.40.1120">
    <property type="entry name" value="Carboxypeptidase-like, regulatory domain"/>
    <property type="match status" value="1"/>
</dbReference>
<proteinExistence type="inferred from homology"/>
<dbReference type="GO" id="GO:0009279">
    <property type="term" value="C:cell outer membrane"/>
    <property type="evidence" value="ECO:0007669"/>
    <property type="project" value="UniProtKB-SubCell"/>
</dbReference>
<dbReference type="InterPro" id="IPR039426">
    <property type="entry name" value="TonB-dep_rcpt-like"/>
</dbReference>
<evidence type="ECO:0000256" key="3">
    <source>
        <dbReference type="ARBA" id="ARBA00022452"/>
    </source>
</evidence>
<dbReference type="AlphaFoldDB" id="A0A4U6D5Z0"/>
<dbReference type="PROSITE" id="PS52016">
    <property type="entry name" value="TONB_DEPENDENT_REC_3"/>
    <property type="match status" value="1"/>
</dbReference>
<evidence type="ECO:0000256" key="6">
    <source>
        <dbReference type="ARBA" id="ARBA00023136"/>
    </source>
</evidence>
<keyword evidence="3 8" id="KW-1134">Transmembrane beta strand</keyword>
<keyword evidence="6 8" id="KW-0472">Membrane</keyword>
<keyword evidence="4 8" id="KW-0812">Transmembrane</keyword>
<evidence type="ECO:0000256" key="9">
    <source>
        <dbReference type="RuleBase" id="RU003357"/>
    </source>
</evidence>
<dbReference type="InterPro" id="IPR037066">
    <property type="entry name" value="Plug_dom_sf"/>
</dbReference>
<evidence type="ECO:0000256" key="7">
    <source>
        <dbReference type="ARBA" id="ARBA00023237"/>
    </source>
</evidence>
<evidence type="ECO:0000256" key="5">
    <source>
        <dbReference type="ARBA" id="ARBA00023077"/>
    </source>
</evidence>
<comment type="caution">
    <text evidence="13">The sequence shown here is derived from an EMBL/GenBank/DDBJ whole genome shotgun (WGS) entry which is preliminary data.</text>
</comment>
<evidence type="ECO:0000256" key="1">
    <source>
        <dbReference type="ARBA" id="ARBA00004571"/>
    </source>
</evidence>
<organism evidence="13 14">
    <name type="scientific">Dyadobacter frigoris</name>
    <dbReference type="NCBI Taxonomy" id="2576211"/>
    <lineage>
        <taxon>Bacteria</taxon>
        <taxon>Pseudomonadati</taxon>
        <taxon>Bacteroidota</taxon>
        <taxon>Cytophagia</taxon>
        <taxon>Cytophagales</taxon>
        <taxon>Spirosomataceae</taxon>
        <taxon>Dyadobacter</taxon>
    </lineage>
</organism>
<comment type="similarity">
    <text evidence="8 9">Belongs to the TonB-dependent receptor family.</text>
</comment>
<evidence type="ECO:0000313" key="14">
    <source>
        <dbReference type="Proteomes" id="UP000304900"/>
    </source>
</evidence>
<dbReference type="SUPFAM" id="SSF49464">
    <property type="entry name" value="Carboxypeptidase regulatory domain-like"/>
    <property type="match status" value="1"/>
</dbReference>
<dbReference type="Gene3D" id="2.170.130.10">
    <property type="entry name" value="TonB-dependent receptor, plug domain"/>
    <property type="match status" value="1"/>
</dbReference>
<dbReference type="SUPFAM" id="SSF56935">
    <property type="entry name" value="Porins"/>
    <property type="match status" value="1"/>
</dbReference>
<comment type="subcellular location">
    <subcellularLocation>
        <location evidence="1 8">Cell outer membrane</location>
        <topology evidence="1 8">Multi-pass membrane protein</topology>
    </subcellularLocation>
</comment>
<feature type="domain" description="TonB-dependent receptor plug" evidence="12">
    <location>
        <begin position="139"/>
        <end position="260"/>
    </location>
</feature>
<dbReference type="InterPro" id="IPR008969">
    <property type="entry name" value="CarboxyPept-like_regulatory"/>
</dbReference>
<evidence type="ECO:0000256" key="8">
    <source>
        <dbReference type="PROSITE-ProRule" id="PRU01360"/>
    </source>
</evidence>
<gene>
    <name evidence="13" type="ORF">FDK13_14780</name>
</gene>
<feature type="domain" description="TonB-dependent receptor-like beta-barrel" evidence="11">
    <location>
        <begin position="486"/>
        <end position="975"/>
    </location>
</feature>
<evidence type="ECO:0000259" key="11">
    <source>
        <dbReference type="Pfam" id="PF00593"/>
    </source>
</evidence>
<dbReference type="Proteomes" id="UP000304900">
    <property type="component" value="Unassembled WGS sequence"/>
</dbReference>
<name>A0A4U6D5Z0_9BACT</name>
<dbReference type="InterPro" id="IPR036942">
    <property type="entry name" value="Beta-barrel_TonB_sf"/>
</dbReference>
<dbReference type="Pfam" id="PF13715">
    <property type="entry name" value="CarbopepD_reg_2"/>
    <property type="match status" value="1"/>
</dbReference>
<evidence type="ECO:0000256" key="4">
    <source>
        <dbReference type="ARBA" id="ARBA00022692"/>
    </source>
</evidence>
<evidence type="ECO:0000259" key="12">
    <source>
        <dbReference type="Pfam" id="PF07715"/>
    </source>
</evidence>
<dbReference type="InterPro" id="IPR000531">
    <property type="entry name" value="Beta-barrel_TonB"/>
</dbReference>
<keyword evidence="14" id="KW-1185">Reference proteome</keyword>
<protein>
    <submittedName>
        <fullName evidence="13">TonB-dependent receptor</fullName>
    </submittedName>
</protein>
<dbReference type="Pfam" id="PF07715">
    <property type="entry name" value="Plug"/>
    <property type="match status" value="1"/>
</dbReference>
<evidence type="ECO:0000256" key="2">
    <source>
        <dbReference type="ARBA" id="ARBA00022448"/>
    </source>
</evidence>
<keyword evidence="10" id="KW-1133">Transmembrane helix</keyword>
<dbReference type="PANTHER" id="PTHR47234">
    <property type="match status" value="1"/>
</dbReference>
<dbReference type="Gene3D" id="2.40.170.20">
    <property type="entry name" value="TonB-dependent receptor, beta-barrel domain"/>
    <property type="match status" value="1"/>
</dbReference>
<dbReference type="OrthoDB" id="9805434at2"/>
<sequence length="1015" mass="110320">MLFLSELQFTNLSNIMTKSLPFSVRFVILVVICTLLTNLLFAQQKTISGRVIATEDGAGLPGVSIVVKGTNVGAITGADGTYKLAVPGEKAVLSFSFVGFATQEKTVGSSGTIDVSLESDTKQFSELVVIGSRNSSRTKLDTPAPVDVISVAKISQNMPQTELGQLLKQVAPSFNSLKIPGGDLASHVDAVQLRNQPPNQTLVLLNGKRRHSSSLLLVANNSGPSTTVDMRTIPLAAVEKVEILRDGAAAQYGSDAIAGVVNMELKKSVGVFTGMYNTGFYANAGLAKNKDIDKFGTDGKLQQFMGNYGFALGDKGGFINLTFELSQQGKTSRVPKGGYSGAVFDDSYLNNTRKDEYGQTIITNPELIASPDNASLKTDQGLQDARGLKKKDFEMINGLSKVENGTIFMNMAIPLGPMKGNEFYAFGGLNYRNTLSGCYYRFPRQQDRFLNDLYPNGFLPQLTSNISDRSLTMGVKGKAGIFDVDFSNSFGNSKFGFGMVNTMNASYGPSTPTTMRLGDNNFIQNTTNLGLTKLFENPGNGALKSVNVAFGAEMRIENYQIKAGQKESYTKGDYGTFTAPSDNYNYTKNVNKDVKSEQTIKTITGADSTVYVDLILPYKGDKVDIKGYSPNCQCFRGFAPEQETNAFRSVMAGYVDVEVDVTKRFMVEGAARYEHYSDFGGVLTGKFATRYSIVPDMFAVRGSISTGFRAPSLQELYYAQTSTGFTPGGVPFDQGYFTNNSTAAKALGIPKLKQERSTNISFGLTSQLITGLEVTADAYYIHIKDKIIQTGGFGGSVIGGNFSNIITADGIAQFFTNAADVETKGIDLVANYRTVVGRGGQMTFSLAANWNTVAFTKVYPASLNIGANNTLPTDPTLRAQYLSDIYLNRSSRGSFERGNPRQKYIASIVYTKGPLSAMIRGVYYGGVNYYSNYHETDDITSPYADYTLGARATMDLSVSYQVLKALRVSIGGDNVTNTYPTKTRTDLTDSGRFAYDNYQMGYQGAYYYARMSFQF</sequence>